<dbReference type="AlphaFoldDB" id="A0AAF3EK42"/>
<protein>
    <submittedName>
        <fullName evidence="3">Uncharacterized protein</fullName>
    </submittedName>
</protein>
<proteinExistence type="predicted"/>
<organism evidence="2 3">
    <name type="scientific">Mesorhabditis belari</name>
    <dbReference type="NCBI Taxonomy" id="2138241"/>
    <lineage>
        <taxon>Eukaryota</taxon>
        <taxon>Metazoa</taxon>
        <taxon>Ecdysozoa</taxon>
        <taxon>Nematoda</taxon>
        <taxon>Chromadorea</taxon>
        <taxon>Rhabditida</taxon>
        <taxon>Rhabditina</taxon>
        <taxon>Rhabditomorpha</taxon>
        <taxon>Rhabditoidea</taxon>
        <taxon>Rhabditidae</taxon>
        <taxon>Mesorhabditinae</taxon>
        <taxon>Mesorhabditis</taxon>
    </lineage>
</organism>
<name>A0AAF3EK42_9BILA</name>
<evidence type="ECO:0000313" key="3">
    <source>
        <dbReference type="WBParaSite" id="MBELARI_LOCUS14388"/>
    </source>
</evidence>
<keyword evidence="1" id="KW-0472">Membrane</keyword>
<feature type="transmembrane region" description="Helical" evidence="1">
    <location>
        <begin position="58"/>
        <end position="80"/>
    </location>
</feature>
<sequence length="184" mass="21827">MKWLWRPELNPERPVREENYRCFCAFLTAKVGCALFILLDIFIIGVWSTLLYFLPQYFYFWAIGIANSIFFITLALFALYKQTPVLIQVYWILFLFELIVFSILFTVLNLVANGAVISFIVYFANDKLFILYSSLVMLASNLLMMLVIFVGWWRATVTWGYYRFARDKLLAKEFENPTGWWRIP</sequence>
<accession>A0AAF3EK42</accession>
<reference evidence="3" key="1">
    <citation type="submission" date="2024-02" db="UniProtKB">
        <authorList>
            <consortium name="WormBaseParasite"/>
        </authorList>
    </citation>
    <scope>IDENTIFICATION</scope>
</reference>
<feature type="transmembrane region" description="Helical" evidence="1">
    <location>
        <begin position="129"/>
        <end position="153"/>
    </location>
</feature>
<feature type="transmembrane region" description="Helical" evidence="1">
    <location>
        <begin position="20"/>
        <end position="46"/>
    </location>
</feature>
<feature type="transmembrane region" description="Helical" evidence="1">
    <location>
        <begin position="92"/>
        <end position="123"/>
    </location>
</feature>
<keyword evidence="2" id="KW-1185">Reference proteome</keyword>
<dbReference type="WBParaSite" id="MBELARI_LOCUS14388">
    <property type="protein sequence ID" value="MBELARI_LOCUS14388"/>
    <property type="gene ID" value="MBELARI_LOCUS14388"/>
</dbReference>
<keyword evidence="1" id="KW-1133">Transmembrane helix</keyword>
<evidence type="ECO:0000256" key="1">
    <source>
        <dbReference type="SAM" id="Phobius"/>
    </source>
</evidence>
<evidence type="ECO:0000313" key="2">
    <source>
        <dbReference type="Proteomes" id="UP000887575"/>
    </source>
</evidence>
<keyword evidence="1" id="KW-0812">Transmembrane</keyword>
<dbReference type="Proteomes" id="UP000887575">
    <property type="component" value="Unassembled WGS sequence"/>
</dbReference>